<name>A0A1F5RHU5_9BACT</name>
<dbReference type="Proteomes" id="UP000177230">
    <property type="component" value="Unassembled WGS sequence"/>
</dbReference>
<dbReference type="InterPro" id="IPR019734">
    <property type="entry name" value="TPR_rpt"/>
</dbReference>
<feature type="repeat" description="TPR" evidence="1">
    <location>
        <begin position="145"/>
        <end position="178"/>
    </location>
</feature>
<evidence type="ECO:0000313" key="2">
    <source>
        <dbReference type="EMBL" id="OGF13914.1"/>
    </source>
</evidence>
<feature type="repeat" description="TPR" evidence="1">
    <location>
        <begin position="185"/>
        <end position="218"/>
    </location>
</feature>
<dbReference type="EMBL" id="MFFM01000011">
    <property type="protein sequence ID" value="OGF13914.1"/>
    <property type="molecule type" value="Genomic_DNA"/>
</dbReference>
<comment type="caution">
    <text evidence="2">The sequence shown here is derived from an EMBL/GenBank/DDBJ whole genome shotgun (WGS) entry which is preliminary data.</text>
</comment>
<evidence type="ECO:0000256" key="1">
    <source>
        <dbReference type="PROSITE-ProRule" id="PRU00339"/>
    </source>
</evidence>
<feature type="repeat" description="TPR" evidence="1">
    <location>
        <begin position="65"/>
        <end position="98"/>
    </location>
</feature>
<dbReference type="PROSITE" id="PS50005">
    <property type="entry name" value="TPR"/>
    <property type="match status" value="3"/>
</dbReference>
<dbReference type="Pfam" id="PF13374">
    <property type="entry name" value="TPR_10"/>
    <property type="match status" value="1"/>
</dbReference>
<organism evidence="2 3">
    <name type="scientific">Candidatus Edwardsbacteria bacterium GWF2_54_11</name>
    <dbReference type="NCBI Taxonomy" id="1817851"/>
    <lineage>
        <taxon>Bacteria</taxon>
        <taxon>Candidatus Edwardsiibacteriota</taxon>
    </lineage>
</organism>
<reference evidence="2 3" key="1">
    <citation type="journal article" date="2016" name="Nat. Commun.">
        <title>Thousands of microbial genomes shed light on interconnected biogeochemical processes in an aquifer system.</title>
        <authorList>
            <person name="Anantharaman K."/>
            <person name="Brown C.T."/>
            <person name="Hug L.A."/>
            <person name="Sharon I."/>
            <person name="Castelle C.J."/>
            <person name="Probst A.J."/>
            <person name="Thomas B.C."/>
            <person name="Singh A."/>
            <person name="Wilkins M.J."/>
            <person name="Karaoz U."/>
            <person name="Brodie E.L."/>
            <person name="Williams K.H."/>
            <person name="Hubbard S.S."/>
            <person name="Banfield J.F."/>
        </authorList>
    </citation>
    <scope>NUCLEOTIDE SEQUENCE [LARGE SCALE GENOMIC DNA]</scope>
</reference>
<proteinExistence type="predicted"/>
<evidence type="ECO:0000313" key="3">
    <source>
        <dbReference type="Proteomes" id="UP000177230"/>
    </source>
</evidence>
<accession>A0A1F5RHU5</accession>
<dbReference type="SUPFAM" id="SSF48452">
    <property type="entry name" value="TPR-like"/>
    <property type="match status" value="2"/>
</dbReference>
<sequence>MHKGCYKIERHWISSADGNKECYPSGIALRKAEVQVVTGLWDKAVDLYQQVLAAAERLGADHQRAESLFRLGEVFRLKSEYPAALEHLSKAKQLFEELSEGGGAAKAAGAMGGVFGEQGDYQQALECFSERKDWAEKTGDKMELGIAWGNLGVIYAEQKMLDRALECYRQQKKLAEETGDLLGVSLAEGNSGNMYLYQGEYDTAIEHMQRQMELAAKIGDKRTLCGVTCNLGLLFKRQAQLEKSLEYLHKAVQAASEIGYIRVVSVATGNEGVVCLQLGRWDQARHHLEEHKKLTEEMEDCPGQIIALVNLSKLEELAGDPDKPQSLLRAALEIAGKSKLTNLRVIILNTLAELLLEQNNPAEASNLLRQAASLNREQEDPEQTAVMGFLSLLLELEQGEASALKGLKELAESEASESIKMGACIGLYRHTGDNDYLEAAGELSEKLYAQTRDVEYKIRMDRLRARKPVKTREYT</sequence>
<dbReference type="PANTHER" id="PTHR10098">
    <property type="entry name" value="RAPSYN-RELATED"/>
    <property type="match status" value="1"/>
</dbReference>
<keyword evidence="1" id="KW-0802">TPR repeat</keyword>
<dbReference type="SMART" id="SM00028">
    <property type="entry name" value="TPR"/>
    <property type="match status" value="8"/>
</dbReference>
<protein>
    <submittedName>
        <fullName evidence="2">Uncharacterized protein</fullName>
    </submittedName>
</protein>
<dbReference type="InterPro" id="IPR011990">
    <property type="entry name" value="TPR-like_helical_dom_sf"/>
</dbReference>
<dbReference type="AlphaFoldDB" id="A0A1F5RHU5"/>
<dbReference type="PANTHER" id="PTHR10098:SF108">
    <property type="entry name" value="TETRATRICOPEPTIDE REPEAT PROTEIN 28"/>
    <property type="match status" value="1"/>
</dbReference>
<gene>
    <name evidence="2" type="ORF">A2024_10760</name>
</gene>
<dbReference type="Gene3D" id="1.25.40.10">
    <property type="entry name" value="Tetratricopeptide repeat domain"/>
    <property type="match status" value="3"/>
</dbReference>
<dbReference type="Pfam" id="PF13424">
    <property type="entry name" value="TPR_12"/>
    <property type="match status" value="4"/>
</dbReference>